<gene>
    <name evidence="2" type="ORF">NDU88_004989</name>
</gene>
<keyword evidence="3" id="KW-1185">Reference proteome</keyword>
<reference evidence="2" key="1">
    <citation type="journal article" date="2022" name="bioRxiv">
        <title>Sequencing and chromosome-scale assembly of the giantPleurodeles waltlgenome.</title>
        <authorList>
            <person name="Brown T."/>
            <person name="Elewa A."/>
            <person name="Iarovenko S."/>
            <person name="Subramanian E."/>
            <person name="Araus A.J."/>
            <person name="Petzold A."/>
            <person name="Susuki M."/>
            <person name="Suzuki K.-i.T."/>
            <person name="Hayashi T."/>
            <person name="Toyoda A."/>
            <person name="Oliveira C."/>
            <person name="Osipova E."/>
            <person name="Leigh N.D."/>
            <person name="Simon A."/>
            <person name="Yun M.H."/>
        </authorList>
    </citation>
    <scope>NUCLEOTIDE SEQUENCE</scope>
    <source>
        <strain evidence="2">20211129_DDA</strain>
        <tissue evidence="2">Liver</tissue>
    </source>
</reference>
<protein>
    <submittedName>
        <fullName evidence="2">Uncharacterized protein</fullName>
    </submittedName>
</protein>
<comment type="caution">
    <text evidence="2">The sequence shown here is derived from an EMBL/GenBank/DDBJ whole genome shotgun (WGS) entry which is preliminary data.</text>
</comment>
<sequence>MRGRNRKTLPSGIRISGYPDSRHRNEDSASMEGGRGREEPGRRRRHRRSEERDRLHLTPLSPDSLTILTRFKELRTEPRLTLPSFRSWLPWRQRSPRELRRDPRGPKREKRKERMLH</sequence>
<evidence type="ECO:0000313" key="2">
    <source>
        <dbReference type="EMBL" id="KAJ1217395.1"/>
    </source>
</evidence>
<dbReference type="EMBL" id="JANPWB010000001">
    <property type="protein sequence ID" value="KAJ1217395.1"/>
    <property type="molecule type" value="Genomic_DNA"/>
</dbReference>
<feature type="region of interest" description="Disordered" evidence="1">
    <location>
        <begin position="93"/>
        <end position="117"/>
    </location>
</feature>
<dbReference type="AlphaFoldDB" id="A0AAV7WZF3"/>
<evidence type="ECO:0000313" key="3">
    <source>
        <dbReference type="Proteomes" id="UP001066276"/>
    </source>
</evidence>
<accession>A0AAV7WZF3</accession>
<evidence type="ECO:0000256" key="1">
    <source>
        <dbReference type="SAM" id="MobiDB-lite"/>
    </source>
</evidence>
<feature type="region of interest" description="Disordered" evidence="1">
    <location>
        <begin position="1"/>
        <end position="63"/>
    </location>
</feature>
<feature type="compositionally biased region" description="Basic and acidic residues" evidence="1">
    <location>
        <begin position="95"/>
        <end position="106"/>
    </location>
</feature>
<dbReference type="Proteomes" id="UP001066276">
    <property type="component" value="Chromosome 1_1"/>
</dbReference>
<name>A0AAV7WZF3_PLEWA</name>
<proteinExistence type="predicted"/>
<feature type="compositionally biased region" description="Basic residues" evidence="1">
    <location>
        <begin position="107"/>
        <end position="117"/>
    </location>
</feature>
<organism evidence="2 3">
    <name type="scientific">Pleurodeles waltl</name>
    <name type="common">Iberian ribbed newt</name>
    <dbReference type="NCBI Taxonomy" id="8319"/>
    <lineage>
        <taxon>Eukaryota</taxon>
        <taxon>Metazoa</taxon>
        <taxon>Chordata</taxon>
        <taxon>Craniata</taxon>
        <taxon>Vertebrata</taxon>
        <taxon>Euteleostomi</taxon>
        <taxon>Amphibia</taxon>
        <taxon>Batrachia</taxon>
        <taxon>Caudata</taxon>
        <taxon>Salamandroidea</taxon>
        <taxon>Salamandridae</taxon>
        <taxon>Pleurodelinae</taxon>
        <taxon>Pleurodeles</taxon>
    </lineage>
</organism>